<dbReference type="Proteomes" id="UP001497480">
    <property type="component" value="Unassembled WGS sequence"/>
</dbReference>
<dbReference type="EMBL" id="CAXHTB010000008">
    <property type="protein sequence ID" value="CAL0310825.1"/>
    <property type="molecule type" value="Genomic_DNA"/>
</dbReference>
<reference evidence="1 2" key="1">
    <citation type="submission" date="2024-03" db="EMBL/GenBank/DDBJ databases">
        <authorList>
            <person name="Martinez-Hernandez J."/>
        </authorList>
    </citation>
    <scope>NUCLEOTIDE SEQUENCE [LARGE SCALE GENOMIC DNA]</scope>
</reference>
<name>A0AAV1WN84_LUPLU</name>
<protein>
    <submittedName>
        <fullName evidence="1">Uncharacterized protein</fullName>
    </submittedName>
</protein>
<keyword evidence="2" id="KW-1185">Reference proteome</keyword>
<gene>
    <name evidence="1" type="ORF">LLUT_LOCUS11885</name>
</gene>
<accession>A0AAV1WN84</accession>
<organism evidence="1 2">
    <name type="scientific">Lupinus luteus</name>
    <name type="common">European yellow lupine</name>
    <dbReference type="NCBI Taxonomy" id="3873"/>
    <lineage>
        <taxon>Eukaryota</taxon>
        <taxon>Viridiplantae</taxon>
        <taxon>Streptophyta</taxon>
        <taxon>Embryophyta</taxon>
        <taxon>Tracheophyta</taxon>
        <taxon>Spermatophyta</taxon>
        <taxon>Magnoliopsida</taxon>
        <taxon>eudicotyledons</taxon>
        <taxon>Gunneridae</taxon>
        <taxon>Pentapetalae</taxon>
        <taxon>rosids</taxon>
        <taxon>fabids</taxon>
        <taxon>Fabales</taxon>
        <taxon>Fabaceae</taxon>
        <taxon>Papilionoideae</taxon>
        <taxon>50 kb inversion clade</taxon>
        <taxon>genistoids sensu lato</taxon>
        <taxon>core genistoids</taxon>
        <taxon>Genisteae</taxon>
        <taxon>Lupinus</taxon>
    </lineage>
</organism>
<evidence type="ECO:0000313" key="2">
    <source>
        <dbReference type="Proteomes" id="UP001497480"/>
    </source>
</evidence>
<dbReference type="AlphaFoldDB" id="A0AAV1WN84"/>
<sequence>MLILAIAILYMQGYTRNKDNLFFCASISFSHRWLLDLWSIEILVLELKTLRQKVQRYFFRGSKRYILPNQYLMIPNKIGDETENWVHVHMRVCVYQVKLTACSMSPLCGTKTGCGNLEKLADKDPSAPEDSKNLVDQFSFLPQLIASVKKVVLEDYEEVRPKADECANFQMHISIPKEEPTNEVELVSAHDDLELEPKNDHVDTSTIEPTKAEEEAIAKGLRVFIPSQLKMMIWRRYVS</sequence>
<evidence type="ECO:0000313" key="1">
    <source>
        <dbReference type="EMBL" id="CAL0310825.1"/>
    </source>
</evidence>
<comment type="caution">
    <text evidence="1">The sequence shown here is derived from an EMBL/GenBank/DDBJ whole genome shotgun (WGS) entry which is preliminary data.</text>
</comment>
<proteinExistence type="predicted"/>